<evidence type="ECO:0000313" key="2">
    <source>
        <dbReference type="EMBL" id="VFJ90827.1"/>
    </source>
</evidence>
<gene>
    <name evidence="2" type="ORF">BECKLFY1418A_GA0070994_101328</name>
</gene>
<reference evidence="2" key="1">
    <citation type="submission" date="2019-02" db="EMBL/GenBank/DDBJ databases">
        <authorList>
            <person name="Gruber-Vodicka R. H."/>
            <person name="Seah K. B. B."/>
        </authorList>
    </citation>
    <scope>NUCLEOTIDE SEQUENCE</scope>
    <source>
        <strain evidence="2">BECK_M6</strain>
    </source>
</reference>
<dbReference type="AlphaFoldDB" id="A0A450UE63"/>
<proteinExistence type="predicted"/>
<dbReference type="EMBL" id="CAADFH010000013">
    <property type="protein sequence ID" value="VFJ90827.1"/>
    <property type="molecule type" value="Genomic_DNA"/>
</dbReference>
<organism evidence="2">
    <name type="scientific">Candidatus Kentrum sp. LFY</name>
    <dbReference type="NCBI Taxonomy" id="2126342"/>
    <lineage>
        <taxon>Bacteria</taxon>
        <taxon>Pseudomonadati</taxon>
        <taxon>Pseudomonadota</taxon>
        <taxon>Gammaproteobacteria</taxon>
        <taxon>Candidatus Kentrum</taxon>
    </lineage>
</organism>
<dbReference type="InterPro" id="IPR019596">
    <property type="entry name" value="Phage_Mu_GpM_tail_tub"/>
</dbReference>
<accession>A0A450UE63</accession>
<dbReference type="Pfam" id="PF10618">
    <property type="entry name" value="Tail_tube"/>
    <property type="match status" value="1"/>
</dbReference>
<name>A0A450UE63_9GAMM</name>
<protein>
    <submittedName>
        <fullName evidence="2">Phage tail tube protein</fullName>
    </submittedName>
</protein>
<feature type="region of interest" description="Disordered" evidence="1">
    <location>
        <begin position="19"/>
        <end position="52"/>
    </location>
</feature>
<evidence type="ECO:0000256" key="1">
    <source>
        <dbReference type="SAM" id="MobiDB-lite"/>
    </source>
</evidence>
<sequence>MARINNIRTVSIPSIGKLPLADNAGTFTPSGVKREHKPGRLPEDGGFSESGTPAQLEININLQGGIDIDAINRVEKEDVTVRLADGQVYLMAQAFVSEPVGFGDNESRVTIIANLSEKIS</sequence>